<reference evidence="1 2" key="1">
    <citation type="submission" date="2014-03" db="EMBL/GenBank/DDBJ databases">
        <title>Draft Genome Sequences of Four Burkholderia Strains.</title>
        <authorList>
            <person name="Liu X.Y."/>
            <person name="Li C.X."/>
            <person name="Xu J.H."/>
        </authorList>
    </citation>
    <scope>NUCLEOTIDE SEQUENCE [LARGE SCALE GENOMIC DNA]</scope>
    <source>
        <strain evidence="1 2">DSM 50014</strain>
    </source>
</reference>
<dbReference type="EMBL" id="JFHC01000090">
    <property type="protein sequence ID" value="KDR38439.1"/>
    <property type="molecule type" value="Genomic_DNA"/>
</dbReference>
<evidence type="ECO:0000313" key="1">
    <source>
        <dbReference type="EMBL" id="KDR38439.1"/>
    </source>
</evidence>
<sequence length="92" mass="10590">MSIRRCYDELSHAMWSVDRRLQNDGAPADKFVVKRIGVLDIEIAKIAVVAHCRRRHCIWAMPHHDAHTTSRNELPAGAFWPFKAKAERVTKV</sequence>
<gene>
    <name evidence="1" type="ORF">BG61_40805</name>
</gene>
<comment type="caution">
    <text evidence="1">The sequence shown here is derived from an EMBL/GenBank/DDBJ whole genome shotgun (WGS) entry which is preliminary data.</text>
</comment>
<proteinExistence type="predicted"/>
<dbReference type="AlphaFoldDB" id="A0A069PF22"/>
<accession>A0A069PF22</accession>
<evidence type="ECO:0000313" key="2">
    <source>
        <dbReference type="Proteomes" id="UP000027466"/>
    </source>
</evidence>
<keyword evidence="2" id="KW-1185">Reference proteome</keyword>
<name>A0A069PF22_9BURK</name>
<protein>
    <submittedName>
        <fullName evidence="1">Uncharacterized protein</fullName>
    </submittedName>
</protein>
<dbReference type="Proteomes" id="UP000027466">
    <property type="component" value="Unassembled WGS sequence"/>
</dbReference>
<organism evidence="1 2">
    <name type="scientific">Caballeronia glathei</name>
    <dbReference type="NCBI Taxonomy" id="60547"/>
    <lineage>
        <taxon>Bacteria</taxon>
        <taxon>Pseudomonadati</taxon>
        <taxon>Pseudomonadota</taxon>
        <taxon>Betaproteobacteria</taxon>
        <taxon>Burkholderiales</taxon>
        <taxon>Burkholderiaceae</taxon>
        <taxon>Caballeronia</taxon>
    </lineage>
</organism>